<evidence type="ECO:0000256" key="1">
    <source>
        <dbReference type="SAM" id="MobiDB-lite"/>
    </source>
</evidence>
<reference evidence="2 3" key="1">
    <citation type="submission" date="2017-06" db="EMBL/GenBank/DDBJ databases">
        <title>Genome sequencing of cyanobaciteial culture collection at National Institute for Environmental Studies (NIES).</title>
        <authorList>
            <person name="Hirose Y."/>
            <person name="Shimura Y."/>
            <person name="Fujisawa T."/>
            <person name="Nakamura Y."/>
            <person name="Kawachi M."/>
        </authorList>
    </citation>
    <scope>NUCLEOTIDE SEQUENCE [LARGE SCALE GENOMIC DNA]</scope>
    <source>
        <strain evidence="2 3">NIES-23</strain>
    </source>
</reference>
<dbReference type="AlphaFoldDB" id="A0A1Z4KRE4"/>
<dbReference type="Pfam" id="PF08872">
    <property type="entry name" value="KGK"/>
    <property type="match status" value="1"/>
</dbReference>
<sequence length="128" mass="14955">MEDRFKQAECNDNDVLEIGDYTYKISKFLEAFHKANRSDLACELQQQFNANGIIIQQPYSKIWFNEGLYCQILNIGSQGWKKGKVKFNISVEFYIEEESETDNNVHSEISETESPLDDLRRMINEETS</sequence>
<name>A0A1Z4KRE4_ANAVA</name>
<accession>A0A1Z4KRE4</accession>
<dbReference type="InterPro" id="IPR014971">
    <property type="entry name" value="KGK"/>
</dbReference>
<dbReference type="Proteomes" id="UP000217507">
    <property type="component" value="Chromosome"/>
</dbReference>
<organism evidence="2 3">
    <name type="scientific">Trichormus variabilis NIES-23</name>
    <dbReference type="NCBI Taxonomy" id="1973479"/>
    <lineage>
        <taxon>Bacteria</taxon>
        <taxon>Bacillati</taxon>
        <taxon>Cyanobacteriota</taxon>
        <taxon>Cyanophyceae</taxon>
        <taxon>Nostocales</taxon>
        <taxon>Nostocaceae</taxon>
        <taxon>Trichormus</taxon>
    </lineage>
</organism>
<gene>
    <name evidence="2" type="ORF">NIES23_44250</name>
</gene>
<proteinExistence type="predicted"/>
<protein>
    <recommendedName>
        <fullName evidence="4">KGK family protein</fullName>
    </recommendedName>
</protein>
<dbReference type="EMBL" id="AP018216">
    <property type="protein sequence ID" value="BAY71605.1"/>
    <property type="molecule type" value="Genomic_DNA"/>
</dbReference>
<feature type="region of interest" description="Disordered" evidence="1">
    <location>
        <begin position="101"/>
        <end position="128"/>
    </location>
</feature>
<evidence type="ECO:0000313" key="3">
    <source>
        <dbReference type="Proteomes" id="UP000217507"/>
    </source>
</evidence>
<feature type="compositionally biased region" description="Basic and acidic residues" evidence="1">
    <location>
        <begin position="117"/>
        <end position="128"/>
    </location>
</feature>
<evidence type="ECO:0008006" key="4">
    <source>
        <dbReference type="Google" id="ProtNLM"/>
    </source>
</evidence>
<evidence type="ECO:0000313" key="2">
    <source>
        <dbReference type="EMBL" id="BAY71605.1"/>
    </source>
</evidence>